<dbReference type="EMBL" id="CYTW01000001">
    <property type="protein sequence ID" value="CUJ85435.1"/>
    <property type="molecule type" value="Genomic_DNA"/>
</dbReference>
<dbReference type="RefSeq" id="WP_058309728.1">
    <property type="nucleotide sequence ID" value="NZ_CYTW01000001.1"/>
</dbReference>
<evidence type="ECO:0008006" key="4">
    <source>
        <dbReference type="Google" id="ProtNLM"/>
    </source>
</evidence>
<dbReference type="InterPro" id="IPR006311">
    <property type="entry name" value="TAT_signal"/>
</dbReference>
<feature type="chain" id="PRO_5006065438" description="DUF3299 domain-containing protein" evidence="1">
    <location>
        <begin position="28"/>
        <end position="167"/>
    </location>
</feature>
<evidence type="ECO:0000256" key="1">
    <source>
        <dbReference type="SAM" id="SignalP"/>
    </source>
</evidence>
<keyword evidence="1" id="KW-0732">Signal</keyword>
<dbReference type="Pfam" id="PF11736">
    <property type="entry name" value="DUF3299"/>
    <property type="match status" value="1"/>
</dbReference>
<dbReference type="STRING" id="1715693.PH7735_00494"/>
<dbReference type="Proteomes" id="UP000051870">
    <property type="component" value="Unassembled WGS sequence"/>
</dbReference>
<dbReference type="GeneID" id="83879575"/>
<organism evidence="2 3">
    <name type="scientific">Shimia thalassica</name>
    <dbReference type="NCBI Taxonomy" id="1715693"/>
    <lineage>
        <taxon>Bacteria</taxon>
        <taxon>Pseudomonadati</taxon>
        <taxon>Pseudomonadota</taxon>
        <taxon>Alphaproteobacteria</taxon>
        <taxon>Rhodobacterales</taxon>
        <taxon>Roseobacteraceae</taxon>
    </lineage>
</organism>
<evidence type="ECO:0000313" key="3">
    <source>
        <dbReference type="Proteomes" id="UP000051870"/>
    </source>
</evidence>
<evidence type="ECO:0000313" key="2">
    <source>
        <dbReference type="EMBL" id="CUJ85435.1"/>
    </source>
</evidence>
<dbReference type="InterPro" id="IPR021727">
    <property type="entry name" value="DUF3299"/>
</dbReference>
<dbReference type="PROSITE" id="PS51318">
    <property type="entry name" value="TAT"/>
    <property type="match status" value="1"/>
</dbReference>
<feature type="signal peptide" evidence="1">
    <location>
        <begin position="1"/>
        <end position="27"/>
    </location>
</feature>
<name>A0A0P1IN48_9RHOB</name>
<gene>
    <name evidence="2" type="ORF">PH7735_00494</name>
</gene>
<sequence>MSNHKFGRRELLLLSAASALLPQSAMSDDVIDLAWADLLPEGQTALPRSLQGIIEHDSAEQFGQQPVATGVRTDWNGKTVRMPGFIVPLELDGTGVTSFILVPYVGACVHVPPPPANQLVLVTTEKPYQSDGLFESVEVTGMFGTAALKTQLADIGYVISADKVAPY</sequence>
<dbReference type="AlphaFoldDB" id="A0A0P1IN48"/>
<accession>A0A0P1IN48</accession>
<keyword evidence="3" id="KW-1185">Reference proteome</keyword>
<protein>
    <recommendedName>
        <fullName evidence="4">DUF3299 domain-containing protein</fullName>
    </recommendedName>
</protein>
<proteinExistence type="predicted"/>
<dbReference type="Gene3D" id="2.40.50.870">
    <property type="entry name" value="Protein of unknown function (DUF3299)"/>
    <property type="match status" value="1"/>
</dbReference>
<reference evidence="3" key="1">
    <citation type="submission" date="2015-09" db="EMBL/GenBank/DDBJ databases">
        <authorList>
            <person name="Rodrigo-Torres Lidia"/>
            <person name="Arahal R.David."/>
        </authorList>
    </citation>
    <scope>NUCLEOTIDE SEQUENCE [LARGE SCALE GENOMIC DNA]</scope>
    <source>
        <strain evidence="3">CECT 7735</strain>
    </source>
</reference>